<dbReference type="AlphaFoldDB" id="A0A926GQW0"/>
<dbReference type="GO" id="GO:0016787">
    <property type="term" value="F:hydrolase activity"/>
    <property type="evidence" value="ECO:0007669"/>
    <property type="project" value="UniProtKB-KW"/>
</dbReference>
<dbReference type="EMBL" id="JACOQL010000005">
    <property type="protein sequence ID" value="MBC9248270.1"/>
    <property type="molecule type" value="Genomic_DNA"/>
</dbReference>
<sequence>MFWGRIALGFILVAGAVIALGPRERVRLGHVTMDLPTTPDEWLAQRERGIRAEVASYLRWAEGPGRQADVAIVYVHGFSASPGELRPLPEDLARSLGANLLAIRLTGHGQDGQALAQARAQDWWRDLAQALFYARQMGRKVVVLGMSTGAALVAEAARDPQLSTKFDAAILLSPNFRMRNKWAWALRLPWLRQVLAVLGDPERCFKPRNDLHAALWTHCYPVAATLPVAALNAQIQRGDFIDAKVPALFIWSDRDRIVDHRVSQYIADSWGGQVQTLIVEPGPRDDPDAHVIAGDALSPAMNQILTQAISDWISKTPAQNVKEK</sequence>
<comment type="caution">
    <text evidence="2">The sequence shown here is derived from an EMBL/GenBank/DDBJ whole genome shotgun (WGS) entry which is preliminary data.</text>
</comment>
<organism evidence="2 3">
    <name type="scientific">Paracoccus amoyensis</name>
    <dbReference type="NCBI Taxonomy" id="2760093"/>
    <lineage>
        <taxon>Bacteria</taxon>
        <taxon>Pseudomonadati</taxon>
        <taxon>Pseudomonadota</taxon>
        <taxon>Alphaproteobacteria</taxon>
        <taxon>Rhodobacterales</taxon>
        <taxon>Paracoccaceae</taxon>
        <taxon>Paracoccus</taxon>
    </lineage>
</organism>
<proteinExistence type="predicted"/>
<dbReference type="SUPFAM" id="SSF53474">
    <property type="entry name" value="alpha/beta-Hydrolases"/>
    <property type="match status" value="1"/>
</dbReference>
<dbReference type="RefSeq" id="WP_187794767.1">
    <property type="nucleotide sequence ID" value="NZ_JACOQL010000005.1"/>
</dbReference>
<dbReference type="Gene3D" id="3.40.50.1820">
    <property type="entry name" value="alpha/beta hydrolase"/>
    <property type="match status" value="1"/>
</dbReference>
<keyword evidence="3" id="KW-1185">Reference proteome</keyword>
<dbReference type="Proteomes" id="UP000608594">
    <property type="component" value="Unassembled WGS sequence"/>
</dbReference>
<gene>
    <name evidence="2" type="ORF">H4P12_16480</name>
</gene>
<accession>A0A926GQW0</accession>
<protein>
    <submittedName>
        <fullName evidence="2">Alpha/beta fold hydrolase</fullName>
    </submittedName>
</protein>
<evidence type="ECO:0000313" key="2">
    <source>
        <dbReference type="EMBL" id="MBC9248270.1"/>
    </source>
</evidence>
<evidence type="ECO:0000259" key="1">
    <source>
        <dbReference type="Pfam" id="PF12146"/>
    </source>
</evidence>
<name>A0A926GQW0_9RHOB</name>
<reference evidence="2" key="1">
    <citation type="submission" date="2020-08" db="EMBL/GenBank/DDBJ databases">
        <title>Paracoccus amoyensis sp. nov., isolated from the surface seawater at coast of Xiamen, Fujian.</title>
        <authorList>
            <person name="Lyu L."/>
        </authorList>
    </citation>
    <scope>NUCLEOTIDE SEQUENCE</scope>
    <source>
        <strain evidence="2">11-3</strain>
    </source>
</reference>
<dbReference type="InterPro" id="IPR029058">
    <property type="entry name" value="AB_hydrolase_fold"/>
</dbReference>
<evidence type="ECO:0000313" key="3">
    <source>
        <dbReference type="Proteomes" id="UP000608594"/>
    </source>
</evidence>
<dbReference type="InterPro" id="IPR022742">
    <property type="entry name" value="Hydrolase_4"/>
</dbReference>
<dbReference type="PANTHER" id="PTHR46438">
    <property type="entry name" value="ALPHA/BETA-HYDROLASES SUPERFAMILY PROTEIN"/>
    <property type="match status" value="1"/>
</dbReference>
<dbReference type="Pfam" id="PF12146">
    <property type="entry name" value="Hydrolase_4"/>
    <property type="match status" value="1"/>
</dbReference>
<feature type="domain" description="Serine aminopeptidase S33" evidence="1">
    <location>
        <begin position="68"/>
        <end position="282"/>
    </location>
</feature>
<keyword evidence="2" id="KW-0378">Hydrolase</keyword>